<sequence>MCRIRPADAGPRPIAGEPRAVTQGGTRHNRPRVNRGGEVGERYVSPARHIPQRYVVTATTYRFANPQVRPTIRRFASEKPDLRPTSDRFPTHESVPHALNSTGRRHRSRSPAPATDACQRLRRPPFRIACRRHGTLRAPSVGVPPPPDPPWRFVPLGGTTVRARVVRRRFRPALYVPAFDRVGRDVQGSAGGNVVRGSGNCWLAASEGRGHGLVELGRPGIFSPTRPTRLEGCSFFRGVTVTTGRVSGWGRADGC</sequence>
<comment type="caution">
    <text evidence="2">The sequence shown here is derived from an EMBL/GenBank/DDBJ whole genome shotgun (WGS) entry which is preliminary data.</text>
</comment>
<keyword evidence="3" id="KW-1185">Reference proteome</keyword>
<accession>A0A401YYF6</accession>
<gene>
    <name evidence="2" type="ORF">EHYA_07398</name>
</gene>
<name>A0A401YYF6_9ACTN</name>
<reference evidence="2 3" key="1">
    <citation type="submission" date="2018-12" db="EMBL/GenBank/DDBJ databases">
        <title>Draft genome sequence of Embleya hyalina NBRC 13850T.</title>
        <authorList>
            <person name="Komaki H."/>
            <person name="Hosoyama A."/>
            <person name="Kimura A."/>
            <person name="Ichikawa N."/>
            <person name="Tamura T."/>
        </authorList>
    </citation>
    <scope>NUCLEOTIDE SEQUENCE [LARGE SCALE GENOMIC DNA]</scope>
    <source>
        <strain evidence="2 3">NBRC 13850</strain>
    </source>
</reference>
<feature type="compositionally biased region" description="Basic and acidic residues" evidence="1">
    <location>
        <begin position="79"/>
        <end position="95"/>
    </location>
</feature>
<organism evidence="2 3">
    <name type="scientific">Embleya hyalina</name>
    <dbReference type="NCBI Taxonomy" id="516124"/>
    <lineage>
        <taxon>Bacteria</taxon>
        <taxon>Bacillati</taxon>
        <taxon>Actinomycetota</taxon>
        <taxon>Actinomycetes</taxon>
        <taxon>Kitasatosporales</taxon>
        <taxon>Streptomycetaceae</taxon>
        <taxon>Embleya</taxon>
    </lineage>
</organism>
<dbReference type="EMBL" id="BIFH01000034">
    <property type="protein sequence ID" value="GCD99676.1"/>
    <property type="molecule type" value="Genomic_DNA"/>
</dbReference>
<evidence type="ECO:0000256" key="1">
    <source>
        <dbReference type="SAM" id="MobiDB-lite"/>
    </source>
</evidence>
<feature type="region of interest" description="Disordered" evidence="1">
    <location>
        <begin position="1"/>
        <end position="41"/>
    </location>
</feature>
<evidence type="ECO:0000313" key="2">
    <source>
        <dbReference type="EMBL" id="GCD99676.1"/>
    </source>
</evidence>
<dbReference type="AlphaFoldDB" id="A0A401YYF6"/>
<feature type="region of interest" description="Disordered" evidence="1">
    <location>
        <begin position="79"/>
        <end position="120"/>
    </location>
</feature>
<dbReference type="Proteomes" id="UP000286931">
    <property type="component" value="Unassembled WGS sequence"/>
</dbReference>
<protein>
    <submittedName>
        <fullName evidence="2">Uncharacterized protein</fullName>
    </submittedName>
</protein>
<evidence type="ECO:0000313" key="3">
    <source>
        <dbReference type="Proteomes" id="UP000286931"/>
    </source>
</evidence>
<proteinExistence type="predicted"/>